<feature type="domain" description="AB hydrolase-1" evidence="2">
    <location>
        <begin position="30"/>
        <end position="258"/>
    </location>
</feature>
<accession>K6WCL7</accession>
<reference evidence="3 4" key="1">
    <citation type="submission" date="2012-08" db="EMBL/GenBank/DDBJ databases">
        <title>Whole genome shotgun sequence of Gordonia rhizosphera NBRC 16068.</title>
        <authorList>
            <person name="Takarada H."/>
            <person name="Isaki S."/>
            <person name="Hosoyama A."/>
            <person name="Tsuchikane K."/>
            <person name="Katsumata H."/>
            <person name="Baba S."/>
            <person name="Ohji S."/>
            <person name="Yamazaki S."/>
            <person name="Fujita N."/>
        </authorList>
    </citation>
    <scope>NUCLEOTIDE SEQUENCE [LARGE SCALE GENOMIC DNA]</scope>
    <source>
        <strain evidence="3 4">NBRC 16068</strain>
    </source>
</reference>
<dbReference type="RefSeq" id="WP_006334960.1">
    <property type="nucleotide sequence ID" value="NZ_BAHC01000135.1"/>
</dbReference>
<dbReference type="AlphaFoldDB" id="K6WCL7"/>
<evidence type="ECO:0000256" key="1">
    <source>
        <dbReference type="ARBA" id="ARBA00022801"/>
    </source>
</evidence>
<dbReference type="InterPro" id="IPR000073">
    <property type="entry name" value="AB_hydrolase_1"/>
</dbReference>
<dbReference type="GO" id="GO:0016020">
    <property type="term" value="C:membrane"/>
    <property type="evidence" value="ECO:0007669"/>
    <property type="project" value="TreeGrafter"/>
</dbReference>
<protein>
    <submittedName>
        <fullName evidence="3">Putative hydrolase</fullName>
    </submittedName>
</protein>
<dbReference type="PANTHER" id="PTHR43798">
    <property type="entry name" value="MONOACYLGLYCEROL LIPASE"/>
    <property type="match status" value="1"/>
</dbReference>
<evidence type="ECO:0000313" key="4">
    <source>
        <dbReference type="Proteomes" id="UP000008363"/>
    </source>
</evidence>
<dbReference type="PANTHER" id="PTHR43798:SF31">
    <property type="entry name" value="AB HYDROLASE SUPERFAMILY PROTEIN YCLE"/>
    <property type="match status" value="1"/>
</dbReference>
<dbReference type="Proteomes" id="UP000008363">
    <property type="component" value="Unassembled WGS sequence"/>
</dbReference>
<comment type="caution">
    <text evidence="3">The sequence shown here is derived from an EMBL/GenBank/DDBJ whole genome shotgun (WGS) entry which is preliminary data.</text>
</comment>
<dbReference type="Pfam" id="PF12697">
    <property type="entry name" value="Abhydrolase_6"/>
    <property type="match status" value="1"/>
</dbReference>
<proteinExistence type="predicted"/>
<organism evidence="3 4">
    <name type="scientific">Gordonia rhizosphera NBRC 16068</name>
    <dbReference type="NCBI Taxonomy" id="1108045"/>
    <lineage>
        <taxon>Bacteria</taxon>
        <taxon>Bacillati</taxon>
        <taxon>Actinomycetota</taxon>
        <taxon>Actinomycetes</taxon>
        <taxon>Mycobacteriales</taxon>
        <taxon>Gordoniaceae</taxon>
        <taxon>Gordonia</taxon>
    </lineage>
</organism>
<dbReference type="InterPro" id="IPR029058">
    <property type="entry name" value="AB_hydrolase_fold"/>
</dbReference>
<keyword evidence="1 3" id="KW-0378">Hydrolase</keyword>
<dbReference type="EMBL" id="BAHC01000135">
    <property type="protein sequence ID" value="GAB91476.1"/>
    <property type="molecule type" value="Genomic_DNA"/>
</dbReference>
<evidence type="ECO:0000259" key="2">
    <source>
        <dbReference type="Pfam" id="PF12697"/>
    </source>
</evidence>
<sequence>MRKEPFGPRHIDTPDGTRIAVWNAGAGPPLLLVHGSMSDHHRWRITEYLAKHRTVYLMDRRGHGGSTDGPDWSPDREVDDVVAVTDALAKHAAGPVDVLGHSLGGYLALRAAAHTPNVRKLVLYEPAIVESPQPAKLVARMQSAVDAGRYEDTVELMLREVLHMPEKEITALKAQPSWTARVATAPTLPREESVALVLAPGEAAAVRAPTLLIRGGDSPMFLQQAIDRAAGSIPNSHVVTLEGQQHIADQTDPETFAAVVLEFLVGPR</sequence>
<keyword evidence="4" id="KW-1185">Reference proteome</keyword>
<dbReference type="InterPro" id="IPR050266">
    <property type="entry name" value="AB_hydrolase_sf"/>
</dbReference>
<name>K6WCL7_9ACTN</name>
<dbReference type="eggNOG" id="COG2267">
    <property type="taxonomic scope" value="Bacteria"/>
</dbReference>
<gene>
    <name evidence="3" type="ORF">GORHZ_135_00250</name>
</gene>
<dbReference type="SUPFAM" id="SSF53474">
    <property type="entry name" value="alpha/beta-Hydrolases"/>
    <property type="match status" value="1"/>
</dbReference>
<evidence type="ECO:0000313" key="3">
    <source>
        <dbReference type="EMBL" id="GAB91476.1"/>
    </source>
</evidence>
<dbReference type="OrthoDB" id="4222986at2"/>
<dbReference type="STRING" id="1108045.GORHZ_135_00250"/>
<dbReference type="GO" id="GO:0016787">
    <property type="term" value="F:hydrolase activity"/>
    <property type="evidence" value="ECO:0007669"/>
    <property type="project" value="UniProtKB-KW"/>
</dbReference>
<dbReference type="Gene3D" id="3.40.50.1820">
    <property type="entry name" value="alpha/beta hydrolase"/>
    <property type="match status" value="1"/>
</dbReference>